<evidence type="ECO:0000256" key="5">
    <source>
        <dbReference type="SAM" id="MobiDB-lite"/>
    </source>
</evidence>
<feature type="domain" description="TonB C-terminal" evidence="6">
    <location>
        <begin position="202"/>
        <end position="301"/>
    </location>
</feature>
<dbReference type="InterPro" id="IPR037682">
    <property type="entry name" value="TonB_C"/>
</dbReference>
<feature type="region of interest" description="Disordered" evidence="5">
    <location>
        <begin position="175"/>
        <end position="195"/>
    </location>
</feature>
<comment type="caution">
    <text evidence="7">The sequence shown here is derived from an EMBL/GenBank/DDBJ whole genome shotgun (WGS) entry which is preliminary data.</text>
</comment>
<organism evidence="7 8">
    <name type="scientific">Plasticicumulans lactativorans</name>
    <dbReference type="NCBI Taxonomy" id="1133106"/>
    <lineage>
        <taxon>Bacteria</taxon>
        <taxon>Pseudomonadati</taxon>
        <taxon>Pseudomonadota</taxon>
        <taxon>Gammaproteobacteria</taxon>
        <taxon>Candidatus Competibacteraceae</taxon>
        <taxon>Plasticicumulans</taxon>
    </lineage>
</organism>
<evidence type="ECO:0000313" key="8">
    <source>
        <dbReference type="Proteomes" id="UP000295765"/>
    </source>
</evidence>
<feature type="compositionally biased region" description="Low complexity" evidence="5">
    <location>
        <begin position="94"/>
        <end position="103"/>
    </location>
</feature>
<accession>A0A4R2LPR9</accession>
<dbReference type="GO" id="GO:0055085">
    <property type="term" value="P:transmembrane transport"/>
    <property type="evidence" value="ECO:0007669"/>
    <property type="project" value="InterPro"/>
</dbReference>
<feature type="region of interest" description="Disordered" evidence="5">
    <location>
        <begin position="60"/>
        <end position="103"/>
    </location>
</feature>
<feature type="compositionally biased region" description="Pro residues" evidence="5">
    <location>
        <begin position="145"/>
        <end position="156"/>
    </location>
</feature>
<dbReference type="GO" id="GO:0016020">
    <property type="term" value="C:membrane"/>
    <property type="evidence" value="ECO:0007669"/>
    <property type="project" value="UniProtKB-SubCell"/>
</dbReference>
<evidence type="ECO:0000256" key="4">
    <source>
        <dbReference type="ARBA" id="ARBA00023136"/>
    </source>
</evidence>
<dbReference type="Proteomes" id="UP000295765">
    <property type="component" value="Unassembled WGS sequence"/>
</dbReference>
<evidence type="ECO:0000256" key="3">
    <source>
        <dbReference type="ARBA" id="ARBA00022989"/>
    </source>
</evidence>
<protein>
    <submittedName>
        <fullName evidence="7">Protein TonB</fullName>
    </submittedName>
</protein>
<keyword evidence="8" id="KW-1185">Reference proteome</keyword>
<proteinExistence type="predicted"/>
<dbReference type="Pfam" id="PF03544">
    <property type="entry name" value="TonB_C"/>
    <property type="match status" value="1"/>
</dbReference>
<keyword evidence="2" id="KW-0812">Transmembrane</keyword>
<feature type="compositionally biased region" description="Low complexity" evidence="5">
    <location>
        <begin position="77"/>
        <end position="86"/>
    </location>
</feature>
<feature type="region of interest" description="Disordered" evidence="5">
    <location>
        <begin position="117"/>
        <end position="163"/>
    </location>
</feature>
<comment type="subcellular location">
    <subcellularLocation>
        <location evidence="1">Membrane</location>
        <topology evidence="1">Single-pass membrane protein</topology>
    </subcellularLocation>
</comment>
<dbReference type="PROSITE" id="PS52015">
    <property type="entry name" value="TONB_CTD"/>
    <property type="match status" value="1"/>
</dbReference>
<dbReference type="OrthoDB" id="9803361at2"/>
<keyword evidence="3" id="KW-1133">Transmembrane helix</keyword>
<keyword evidence="4" id="KW-0472">Membrane</keyword>
<dbReference type="NCBIfam" id="TIGR01352">
    <property type="entry name" value="tonB_Cterm"/>
    <property type="match status" value="1"/>
</dbReference>
<name>A0A4R2LPR9_9GAMM</name>
<feature type="compositionally biased region" description="Basic and acidic residues" evidence="5">
    <location>
        <begin position="120"/>
        <end position="131"/>
    </location>
</feature>
<evidence type="ECO:0000259" key="6">
    <source>
        <dbReference type="PROSITE" id="PS52015"/>
    </source>
</evidence>
<gene>
    <name evidence="7" type="ORF">EV699_108157</name>
</gene>
<dbReference type="InterPro" id="IPR006260">
    <property type="entry name" value="TonB/TolA_C"/>
</dbReference>
<evidence type="ECO:0000256" key="1">
    <source>
        <dbReference type="ARBA" id="ARBA00004167"/>
    </source>
</evidence>
<dbReference type="EMBL" id="SLWY01000008">
    <property type="protein sequence ID" value="TCO81525.1"/>
    <property type="molecule type" value="Genomic_DNA"/>
</dbReference>
<dbReference type="Gene3D" id="3.30.1150.10">
    <property type="match status" value="1"/>
</dbReference>
<dbReference type="RefSeq" id="WP_132541536.1">
    <property type="nucleotide sequence ID" value="NZ_SLWY01000008.1"/>
</dbReference>
<reference evidence="7 8" key="1">
    <citation type="submission" date="2019-03" db="EMBL/GenBank/DDBJ databases">
        <title>Genomic Encyclopedia of Type Strains, Phase IV (KMG-IV): sequencing the most valuable type-strain genomes for metagenomic binning, comparative biology and taxonomic classification.</title>
        <authorList>
            <person name="Goeker M."/>
        </authorList>
    </citation>
    <scope>NUCLEOTIDE SEQUENCE [LARGE SCALE GENOMIC DNA]</scope>
    <source>
        <strain evidence="7 8">DSM 25287</strain>
    </source>
</reference>
<evidence type="ECO:0000313" key="7">
    <source>
        <dbReference type="EMBL" id="TCO81525.1"/>
    </source>
</evidence>
<dbReference type="AlphaFoldDB" id="A0A4R2LPR9"/>
<evidence type="ECO:0000256" key="2">
    <source>
        <dbReference type="ARBA" id="ARBA00022692"/>
    </source>
</evidence>
<dbReference type="SUPFAM" id="SSF74653">
    <property type="entry name" value="TolA/TonB C-terminal domain"/>
    <property type="match status" value="1"/>
</dbReference>
<sequence length="302" mass="31676">MNPMLRDDLRTHPGHRLALAIPVAAAVHALLIAGVQFAPPTVPSDPVLSFNVSLVERVGSGPEHAPLAPTPTPPKPLAAAAPAETEPLPPPQAPAEAETAPAAAVTEVTTTAIAPGAAAHRAEAPRAERPRPQPPAPRPAEPRPPRPAPPPRPSGPPSALDLMSSGLDMAANELAAPPAASSRGRTKRADPNDTTSLEGYYAAAWVQKVERIGTLNFPEEARRHNLTGNLVMTVQVRADGGIQSIVINRSSGIPALDAGARRIVELGAPYAAFPAELRQKYDVLAITRTWQFLQGAQLRSSR</sequence>